<evidence type="ECO:0000313" key="2">
    <source>
        <dbReference type="EMBL" id="MDK2123339.1"/>
    </source>
</evidence>
<dbReference type="EMBL" id="JARRAF010000004">
    <property type="protein sequence ID" value="MDK2123339.1"/>
    <property type="molecule type" value="Genomic_DNA"/>
</dbReference>
<feature type="domain" description="Right handed beta helix" evidence="1">
    <location>
        <begin position="153"/>
        <end position="248"/>
    </location>
</feature>
<dbReference type="InterPro" id="IPR012334">
    <property type="entry name" value="Pectin_lyas_fold"/>
</dbReference>
<evidence type="ECO:0000259" key="1">
    <source>
        <dbReference type="Pfam" id="PF13229"/>
    </source>
</evidence>
<accession>A0ABT7DU53</accession>
<dbReference type="InterPro" id="IPR039448">
    <property type="entry name" value="Beta_helix"/>
</dbReference>
<organism evidence="2 3">
    <name type="scientific">Parachitinimonas caeni</name>
    <dbReference type="NCBI Taxonomy" id="3031301"/>
    <lineage>
        <taxon>Bacteria</taxon>
        <taxon>Pseudomonadati</taxon>
        <taxon>Pseudomonadota</taxon>
        <taxon>Betaproteobacteria</taxon>
        <taxon>Neisseriales</taxon>
        <taxon>Chitinibacteraceae</taxon>
        <taxon>Parachitinimonas</taxon>
    </lineage>
</organism>
<protein>
    <submittedName>
        <fullName evidence="2">Right-handed parallel beta-helix repeat-containing protein</fullName>
    </submittedName>
</protein>
<dbReference type="Gene3D" id="2.160.20.10">
    <property type="entry name" value="Single-stranded right-handed beta-helix, Pectin lyase-like"/>
    <property type="match status" value="1"/>
</dbReference>
<dbReference type="SMART" id="SM00710">
    <property type="entry name" value="PbH1"/>
    <property type="match status" value="6"/>
</dbReference>
<dbReference type="InterPro" id="IPR011050">
    <property type="entry name" value="Pectin_lyase_fold/virulence"/>
</dbReference>
<reference evidence="2" key="1">
    <citation type="submission" date="2023-03" db="EMBL/GenBank/DDBJ databases">
        <title>Chitinimonas shenzhenensis gen. nov., sp. nov., a novel member of family Burkholderiaceae isolated from activated sludge collected in Shen Zhen, China.</title>
        <authorList>
            <person name="Wang X."/>
        </authorList>
    </citation>
    <scope>NUCLEOTIDE SEQUENCE</scope>
    <source>
        <strain evidence="2">DQS-5</strain>
    </source>
</reference>
<evidence type="ECO:0000313" key="3">
    <source>
        <dbReference type="Proteomes" id="UP001172778"/>
    </source>
</evidence>
<dbReference type="InterPro" id="IPR006626">
    <property type="entry name" value="PbH1"/>
</dbReference>
<dbReference type="Pfam" id="PF13229">
    <property type="entry name" value="Beta_helix"/>
    <property type="match status" value="1"/>
</dbReference>
<dbReference type="SUPFAM" id="SSF51126">
    <property type="entry name" value="Pectin lyase-like"/>
    <property type="match status" value="1"/>
</dbReference>
<name>A0ABT7DU53_9NEIS</name>
<proteinExistence type="predicted"/>
<dbReference type="RefSeq" id="WP_284099629.1">
    <property type="nucleotide sequence ID" value="NZ_JARRAF010000004.1"/>
</dbReference>
<sequence length="400" mass="41827">MADISGATPASRAIQTCLDSLPTGGVLALPAGKYRVDSQIGLKKSVTLRTQGLENSTTRCAIDGNECVRLIADPQLLVYAGMLNTVDANGKSGSIDSKTNPPNRVDGITIDHIVLDGNRASRSGSAAYTKCKGAGDGGFDNRYGFNAELFGDNLTVKYSASINALCGTALGFLGNNATIRSNTISNNGVNEPNLWSDGLTASYAHNSVIADNWLVDNTDVGLIVGGGRNVKVTDNRVTQVGKKAFSAMMLHSFFHNTPEDRISAKGWGDFTGALITGNTVDCAYTDTNPGKQCFYGFNLGDHAWTAGTIPLWGGTIANNNIRGGVIAINLDGMGDATHPTTLSNNTAVTKLNVLTSCTEVPSGRAIASSAYNYNTADSKAVFSPMPAGVTNQETHACIGN</sequence>
<gene>
    <name evidence="2" type="ORF">PZA18_04655</name>
</gene>
<dbReference type="Proteomes" id="UP001172778">
    <property type="component" value="Unassembled WGS sequence"/>
</dbReference>
<comment type="caution">
    <text evidence="2">The sequence shown here is derived from an EMBL/GenBank/DDBJ whole genome shotgun (WGS) entry which is preliminary data.</text>
</comment>
<keyword evidence="3" id="KW-1185">Reference proteome</keyword>